<evidence type="ECO:0000256" key="4">
    <source>
        <dbReference type="ARBA" id="ARBA00022692"/>
    </source>
</evidence>
<accession>A0A8H6HKM6</accession>
<evidence type="ECO:0000256" key="1">
    <source>
        <dbReference type="ARBA" id="ARBA00004651"/>
    </source>
</evidence>
<dbReference type="PANTHER" id="PTHR43549">
    <property type="entry name" value="MULTIDRUG RESISTANCE PROTEIN YPNP-RELATED"/>
    <property type="match status" value="1"/>
</dbReference>
<sequence>MGSPMHHYTLLPLTETDSFPIGSSTSASGAHASRTTTASTRARMLLDNSTTKADPDSPTKDPIGHDEEEYVDGVRGRPLKATGLNRLRASYHGALAFNLAAFIILAIYSTLSKLWVANIDSSLVSTVDAYTYFSCVVEVLNEGLPRAAWSTIGAGDTTLDTAVQLTERLSLTYTLISIQSIFGFVLSIIFLFAAPGFVAAYVPGETRAVSVKFIRILAFDALASTVNTAVSLGTRALDKPDVPLLMSSVQTVIQIVLELALVSTVHVKGFTPTIHTVAIIKLVCDLAGAFAGLVYFLFLVKRTTRVHSVAMRSIKWFSPCALKTLVRPGRWTFAESAIRNAIYLWQIHGVVSMGQAYATAWGVFSTIRWGIIMVPVYALEATSNAFVGHRWGIFQQSNPGWESSPASWSQIKFIVTPALRSVGIALFVEIPLLVALSLRGAEPFAKYLSNSDEVAKITAMMWRSIDWCYICYAVSTQLATILLATQTEWYLYQSLISNIFYALPWAIALPRIGITPDTAWTYHKWVFGGSLVVSLGIILAIDALWIMRLRKWKIRSA</sequence>
<keyword evidence="2" id="KW-0813">Transport</keyword>
<evidence type="ECO:0000256" key="2">
    <source>
        <dbReference type="ARBA" id="ARBA00022448"/>
    </source>
</evidence>
<dbReference type="AlphaFoldDB" id="A0A8H6HKM6"/>
<dbReference type="GO" id="GO:0005886">
    <property type="term" value="C:plasma membrane"/>
    <property type="evidence" value="ECO:0007669"/>
    <property type="project" value="UniProtKB-SubCell"/>
</dbReference>
<keyword evidence="4 8" id="KW-0812">Transmembrane</keyword>
<feature type="compositionally biased region" description="Basic and acidic residues" evidence="7">
    <location>
        <begin position="53"/>
        <end position="65"/>
    </location>
</feature>
<keyword evidence="3" id="KW-1003">Cell membrane</keyword>
<feature type="transmembrane region" description="Helical" evidence="8">
    <location>
        <begin position="181"/>
        <end position="201"/>
    </location>
</feature>
<feature type="transmembrane region" description="Helical" evidence="8">
    <location>
        <begin position="495"/>
        <end position="513"/>
    </location>
</feature>
<feature type="transmembrane region" description="Helical" evidence="8">
    <location>
        <begin position="422"/>
        <end position="441"/>
    </location>
</feature>
<name>A0A8H6HKM6_9AGAR</name>
<gene>
    <name evidence="9" type="ORF">DFP72DRAFT_917533</name>
</gene>
<proteinExistence type="predicted"/>
<dbReference type="EMBL" id="JACGCI010000074">
    <property type="protein sequence ID" value="KAF6748102.1"/>
    <property type="molecule type" value="Genomic_DNA"/>
</dbReference>
<dbReference type="InterPro" id="IPR052031">
    <property type="entry name" value="Membrane_Transporter-Flippase"/>
</dbReference>
<feature type="transmembrane region" description="Helical" evidence="8">
    <location>
        <begin position="278"/>
        <end position="300"/>
    </location>
</feature>
<feature type="region of interest" description="Disordered" evidence="7">
    <location>
        <begin position="22"/>
        <end position="71"/>
    </location>
</feature>
<feature type="transmembrane region" description="Helical" evidence="8">
    <location>
        <begin position="461"/>
        <end position="483"/>
    </location>
</feature>
<evidence type="ECO:0000256" key="6">
    <source>
        <dbReference type="ARBA" id="ARBA00023136"/>
    </source>
</evidence>
<feature type="transmembrane region" description="Helical" evidence="8">
    <location>
        <begin position="89"/>
        <end position="108"/>
    </location>
</feature>
<evidence type="ECO:0000313" key="10">
    <source>
        <dbReference type="Proteomes" id="UP000521943"/>
    </source>
</evidence>
<keyword evidence="5 8" id="KW-1133">Transmembrane helix</keyword>
<evidence type="ECO:0000313" key="9">
    <source>
        <dbReference type="EMBL" id="KAF6748102.1"/>
    </source>
</evidence>
<feature type="compositionally biased region" description="Low complexity" evidence="7">
    <location>
        <begin position="23"/>
        <end position="43"/>
    </location>
</feature>
<reference evidence="9 10" key="1">
    <citation type="submission" date="2020-07" db="EMBL/GenBank/DDBJ databases">
        <title>Comparative genomics of pyrophilous fungi reveals a link between fire events and developmental genes.</title>
        <authorList>
            <consortium name="DOE Joint Genome Institute"/>
            <person name="Steindorff A.S."/>
            <person name="Carver A."/>
            <person name="Calhoun S."/>
            <person name="Stillman K."/>
            <person name="Liu H."/>
            <person name="Lipzen A."/>
            <person name="Pangilinan J."/>
            <person name="Labutti K."/>
            <person name="Bruns T.D."/>
            <person name="Grigoriev I.V."/>
        </authorList>
    </citation>
    <scope>NUCLEOTIDE SEQUENCE [LARGE SCALE GENOMIC DNA]</scope>
    <source>
        <strain evidence="9 10">CBS 144469</strain>
    </source>
</reference>
<dbReference type="Proteomes" id="UP000521943">
    <property type="component" value="Unassembled WGS sequence"/>
</dbReference>
<feature type="transmembrane region" description="Helical" evidence="8">
    <location>
        <begin position="213"/>
        <end position="232"/>
    </location>
</feature>
<keyword evidence="6 8" id="KW-0472">Membrane</keyword>
<dbReference type="OrthoDB" id="2119662at2759"/>
<evidence type="ECO:0000256" key="8">
    <source>
        <dbReference type="SAM" id="Phobius"/>
    </source>
</evidence>
<keyword evidence="10" id="KW-1185">Reference proteome</keyword>
<comment type="caution">
    <text evidence="9">The sequence shown here is derived from an EMBL/GenBank/DDBJ whole genome shotgun (WGS) entry which is preliminary data.</text>
</comment>
<feature type="transmembrane region" description="Helical" evidence="8">
    <location>
        <begin position="525"/>
        <end position="547"/>
    </location>
</feature>
<evidence type="ECO:0000256" key="3">
    <source>
        <dbReference type="ARBA" id="ARBA00022475"/>
    </source>
</evidence>
<protein>
    <submittedName>
        <fullName evidence="9">Uncharacterized protein</fullName>
    </submittedName>
</protein>
<dbReference type="PANTHER" id="PTHR43549:SF2">
    <property type="entry name" value="MULTIDRUG RESISTANCE PROTEIN NORM-RELATED"/>
    <property type="match status" value="1"/>
</dbReference>
<comment type="subcellular location">
    <subcellularLocation>
        <location evidence="1">Cell membrane</location>
        <topology evidence="1">Multi-pass membrane protein</topology>
    </subcellularLocation>
</comment>
<organism evidence="9 10">
    <name type="scientific">Ephemerocybe angulata</name>
    <dbReference type="NCBI Taxonomy" id="980116"/>
    <lineage>
        <taxon>Eukaryota</taxon>
        <taxon>Fungi</taxon>
        <taxon>Dikarya</taxon>
        <taxon>Basidiomycota</taxon>
        <taxon>Agaricomycotina</taxon>
        <taxon>Agaricomycetes</taxon>
        <taxon>Agaricomycetidae</taxon>
        <taxon>Agaricales</taxon>
        <taxon>Agaricineae</taxon>
        <taxon>Psathyrellaceae</taxon>
        <taxon>Ephemerocybe</taxon>
    </lineage>
</organism>
<evidence type="ECO:0000256" key="7">
    <source>
        <dbReference type="SAM" id="MobiDB-lite"/>
    </source>
</evidence>
<evidence type="ECO:0000256" key="5">
    <source>
        <dbReference type="ARBA" id="ARBA00022989"/>
    </source>
</evidence>